<dbReference type="Proteomes" id="UP000694521">
    <property type="component" value="Unplaced"/>
</dbReference>
<protein>
    <recommendedName>
        <fullName evidence="2">Coiled-coil domain-containing protein 25</fullName>
    </recommendedName>
</protein>
<feature type="region of interest" description="Disordered" evidence="4">
    <location>
        <begin position="281"/>
        <end position="342"/>
    </location>
</feature>
<evidence type="ECO:0000256" key="3">
    <source>
        <dbReference type="ARBA" id="ARBA00024214"/>
    </source>
</evidence>
<dbReference type="InterPro" id="IPR008532">
    <property type="entry name" value="NFACT_RNA-bd"/>
</dbReference>
<evidence type="ECO:0000313" key="6">
    <source>
        <dbReference type="Ensembl" id="ENSACDP00005004769.1"/>
    </source>
</evidence>
<sequence>MALPVFNPAAVTAQHSAARSQAAAHAHSCPLNTPCPVLPARCAHAQPSLRLHDPSQAAHAYGAEQLLRHRTAHAASRRAPARCSLPAPVGRSWRKRAAAAALPWCSTSPPALLLPFTPFTWERISTKMKTSSSTAGPKTSGVALRPALKLPEPPKFSFPVPLAFYGSHQHHPRFHVDKLSSAHVYLRLHKGQTVEDIPKEVLIDCAHLVKANSIQGCKMNNVNVVYTPWTNLKKTADMDVGQIGFHRQKDVKMLMVEKKVNEILNRLEKTKVERFPDLAAEKEARDREERNEKKAQIQEMKRKEKEEMKKKKELEELRSYSSLMKAENMSSNQDGNDSDDFM</sequence>
<evidence type="ECO:0000256" key="4">
    <source>
        <dbReference type="SAM" id="MobiDB-lite"/>
    </source>
</evidence>
<dbReference type="InterPro" id="IPR039730">
    <property type="entry name" value="Jlp2/Ccd25"/>
</dbReference>
<evidence type="ECO:0000259" key="5">
    <source>
        <dbReference type="Pfam" id="PF05670"/>
    </source>
</evidence>
<name>A0A8B9IFY4_ANSCY</name>
<dbReference type="AlphaFoldDB" id="A0A8B9IFY4"/>
<dbReference type="PANTHER" id="PTHR13049">
    <property type="entry name" value="DUF814-RELATED"/>
    <property type="match status" value="1"/>
</dbReference>
<gene>
    <name evidence="6" type="primary">CCDC25</name>
</gene>
<comment type="similarity">
    <text evidence="1">Belongs to the CCDC25 family.</text>
</comment>
<comment type="subunit">
    <text evidence="3">Interacts (via cytoplasmic region) with ILK.</text>
</comment>
<keyword evidence="7" id="KW-1185">Reference proteome</keyword>
<dbReference type="Pfam" id="PF05670">
    <property type="entry name" value="NFACT-R_1"/>
    <property type="match status" value="1"/>
</dbReference>
<dbReference type="PANTHER" id="PTHR13049:SF2">
    <property type="entry name" value="COILED-COIL DOMAIN-CONTAINING PROTEIN 25"/>
    <property type="match status" value="1"/>
</dbReference>
<evidence type="ECO:0000256" key="2">
    <source>
        <dbReference type="ARBA" id="ARBA00016700"/>
    </source>
</evidence>
<evidence type="ECO:0000313" key="7">
    <source>
        <dbReference type="Proteomes" id="UP000694521"/>
    </source>
</evidence>
<reference evidence="6" key="1">
    <citation type="submission" date="2025-08" db="UniProtKB">
        <authorList>
            <consortium name="Ensembl"/>
        </authorList>
    </citation>
    <scope>IDENTIFICATION</scope>
</reference>
<accession>A0A8B9IFY4</accession>
<feature type="domain" description="NFACT RNA-binding" evidence="5">
    <location>
        <begin position="170"/>
        <end position="246"/>
    </location>
</feature>
<feature type="compositionally biased region" description="Basic and acidic residues" evidence="4">
    <location>
        <begin position="281"/>
        <end position="318"/>
    </location>
</feature>
<reference evidence="6" key="2">
    <citation type="submission" date="2025-09" db="UniProtKB">
        <authorList>
            <consortium name="Ensembl"/>
        </authorList>
    </citation>
    <scope>IDENTIFICATION</scope>
</reference>
<organism evidence="6 7">
    <name type="scientific">Anser cygnoides</name>
    <name type="common">Swan goose</name>
    <dbReference type="NCBI Taxonomy" id="8845"/>
    <lineage>
        <taxon>Eukaryota</taxon>
        <taxon>Metazoa</taxon>
        <taxon>Chordata</taxon>
        <taxon>Craniata</taxon>
        <taxon>Vertebrata</taxon>
        <taxon>Euteleostomi</taxon>
        <taxon>Archelosauria</taxon>
        <taxon>Archosauria</taxon>
        <taxon>Dinosauria</taxon>
        <taxon>Saurischia</taxon>
        <taxon>Theropoda</taxon>
        <taxon>Coelurosauria</taxon>
        <taxon>Aves</taxon>
        <taxon>Neognathae</taxon>
        <taxon>Galloanserae</taxon>
        <taxon>Anseriformes</taxon>
        <taxon>Anatidae</taxon>
        <taxon>Anserinae</taxon>
        <taxon>Anser</taxon>
    </lineage>
</organism>
<evidence type="ECO:0000256" key="1">
    <source>
        <dbReference type="ARBA" id="ARBA00008998"/>
    </source>
</evidence>
<dbReference type="Ensembl" id="ENSACDT00005005718.1">
    <property type="protein sequence ID" value="ENSACDP00005004769.1"/>
    <property type="gene ID" value="ENSACDG00005003487.1"/>
</dbReference>
<proteinExistence type="inferred from homology"/>